<keyword evidence="5" id="KW-1185">Reference proteome</keyword>
<dbReference type="GO" id="GO:0003735">
    <property type="term" value="F:structural constituent of ribosome"/>
    <property type="evidence" value="ECO:0007669"/>
    <property type="project" value="InterPro"/>
</dbReference>
<name>A0A9N9ELA2_9GLOM</name>
<protein>
    <submittedName>
        <fullName evidence="4">11582_t:CDS:1</fullName>
    </submittedName>
</protein>
<evidence type="ECO:0000313" key="4">
    <source>
        <dbReference type="EMBL" id="CAG8684743.1"/>
    </source>
</evidence>
<evidence type="ECO:0000256" key="2">
    <source>
        <dbReference type="ARBA" id="ARBA00022980"/>
    </source>
</evidence>
<accession>A0A9N9ELA2</accession>
<dbReference type="GO" id="GO:0042729">
    <property type="term" value="C:DASH complex"/>
    <property type="evidence" value="ECO:0007669"/>
    <property type="project" value="InterPro"/>
</dbReference>
<dbReference type="Pfam" id="PF01776">
    <property type="entry name" value="Ribosomal_L22e"/>
    <property type="match status" value="1"/>
</dbReference>
<dbReference type="GO" id="GO:1990904">
    <property type="term" value="C:ribonucleoprotein complex"/>
    <property type="evidence" value="ECO:0007669"/>
    <property type="project" value="UniProtKB-KW"/>
</dbReference>
<dbReference type="AlphaFoldDB" id="A0A9N9ELA2"/>
<dbReference type="GO" id="GO:0008608">
    <property type="term" value="P:attachment of spindle microtubules to kinetochore"/>
    <property type="evidence" value="ECO:0007669"/>
    <property type="project" value="InterPro"/>
</dbReference>
<proteinExistence type="inferred from homology"/>
<evidence type="ECO:0000313" key="5">
    <source>
        <dbReference type="Proteomes" id="UP000789405"/>
    </source>
</evidence>
<dbReference type="Gene3D" id="3.30.1360.210">
    <property type="match status" value="1"/>
</dbReference>
<dbReference type="GO" id="GO:0002181">
    <property type="term" value="P:cytoplasmic translation"/>
    <property type="evidence" value="ECO:0007669"/>
    <property type="project" value="TreeGrafter"/>
</dbReference>
<evidence type="ECO:0000256" key="3">
    <source>
        <dbReference type="ARBA" id="ARBA00023274"/>
    </source>
</evidence>
<feature type="non-terminal residue" evidence="4">
    <location>
        <position position="1"/>
    </location>
</feature>
<reference evidence="4" key="1">
    <citation type="submission" date="2021-06" db="EMBL/GenBank/DDBJ databases">
        <authorList>
            <person name="Kallberg Y."/>
            <person name="Tangrot J."/>
            <person name="Rosling A."/>
        </authorList>
    </citation>
    <scope>NUCLEOTIDE SEQUENCE</scope>
    <source>
        <strain evidence="4">MA453B</strain>
    </source>
</reference>
<evidence type="ECO:0000256" key="1">
    <source>
        <dbReference type="ARBA" id="ARBA00007817"/>
    </source>
</evidence>
<comment type="similarity">
    <text evidence="1">Belongs to the eukaryotic ribosomal protein eL22 family.</text>
</comment>
<sequence>MTGGATQKGGSAKASKKAVNKQKYIIDASAPSQDKIFDSAAFVMKINGRTGQLGEFVSISRSEDHKITITTNSHVFSKRYMKYLTKKFMKQHRIRDWLRVVATDPSHTINENWSDYKESLKVRVDIPFHSKGSIKITSCVKIPISIQLCDDGFKRQGYFHKRKTFRYSLDITFITENWMATKSVENPHEEQQKTLLNRIVSNVKKLNDVLEDMNGRIQ</sequence>
<keyword evidence="2" id="KW-0689">Ribosomal protein</keyword>
<dbReference type="GO" id="GO:0003723">
    <property type="term" value="F:RNA binding"/>
    <property type="evidence" value="ECO:0007669"/>
    <property type="project" value="TreeGrafter"/>
</dbReference>
<dbReference type="PANTHER" id="PTHR10064:SF31">
    <property type="entry name" value="LARGE RIBOSOMAL SUBUNIT PROTEIN EL22A-RELATED"/>
    <property type="match status" value="1"/>
</dbReference>
<dbReference type="InterPro" id="IPR002671">
    <property type="entry name" value="Ribosomal_eL22"/>
</dbReference>
<dbReference type="PANTHER" id="PTHR10064">
    <property type="entry name" value="60S RIBOSOMAL PROTEIN L22"/>
    <property type="match status" value="1"/>
</dbReference>
<dbReference type="OrthoDB" id="10259820at2759"/>
<dbReference type="InterPro" id="IPR038526">
    <property type="entry name" value="Ribosomal_eL22_sf"/>
</dbReference>
<dbReference type="InterPro" id="IPR013959">
    <property type="entry name" value="DASH_Dad4"/>
</dbReference>
<comment type="caution">
    <text evidence="4">The sequence shown here is derived from an EMBL/GenBank/DDBJ whole genome shotgun (WGS) entry which is preliminary data.</text>
</comment>
<dbReference type="Pfam" id="PF08650">
    <property type="entry name" value="DASH_Dad4"/>
    <property type="match status" value="1"/>
</dbReference>
<dbReference type="Proteomes" id="UP000789405">
    <property type="component" value="Unassembled WGS sequence"/>
</dbReference>
<dbReference type="GO" id="GO:0072686">
    <property type="term" value="C:mitotic spindle"/>
    <property type="evidence" value="ECO:0007669"/>
    <property type="project" value="InterPro"/>
</dbReference>
<organism evidence="4 5">
    <name type="scientific">Dentiscutata erythropus</name>
    <dbReference type="NCBI Taxonomy" id="1348616"/>
    <lineage>
        <taxon>Eukaryota</taxon>
        <taxon>Fungi</taxon>
        <taxon>Fungi incertae sedis</taxon>
        <taxon>Mucoromycota</taxon>
        <taxon>Glomeromycotina</taxon>
        <taxon>Glomeromycetes</taxon>
        <taxon>Diversisporales</taxon>
        <taxon>Gigasporaceae</taxon>
        <taxon>Dentiscutata</taxon>
    </lineage>
</organism>
<dbReference type="GO" id="GO:0005840">
    <property type="term" value="C:ribosome"/>
    <property type="evidence" value="ECO:0007669"/>
    <property type="project" value="UniProtKB-KW"/>
</dbReference>
<dbReference type="EMBL" id="CAJVPY010007728">
    <property type="protein sequence ID" value="CAG8684743.1"/>
    <property type="molecule type" value="Genomic_DNA"/>
</dbReference>
<gene>
    <name evidence="4" type="ORF">DERYTH_LOCUS12030</name>
</gene>
<keyword evidence="3" id="KW-0687">Ribonucleoprotein</keyword>